<evidence type="ECO:0000313" key="3">
    <source>
        <dbReference type="Proteomes" id="UP001151760"/>
    </source>
</evidence>
<proteinExistence type="predicted"/>
<name>A0ABQ4ZFD1_9ASTR</name>
<sequence>MNSGIEDKTSWTQVILFSIHSDEWKSFQSQPQTSSAVESNTLSWKPCQGGSSKLNLPDHRYKRGCCNLNLVEFDSLPHAHAQTTKTYYKHQDSRIKKAQELNIKTSTNSDIKDPSLETKLQGRLLESFQEDAKYEHVSQDTRSQDGKDDKDKQGKDLKISELKTRSRQ</sequence>
<gene>
    <name evidence="2" type="ORF">Tco_0771535</name>
</gene>
<evidence type="ECO:0000256" key="1">
    <source>
        <dbReference type="SAM" id="MobiDB-lite"/>
    </source>
</evidence>
<dbReference type="EMBL" id="BQNB010011309">
    <property type="protein sequence ID" value="GJS88899.1"/>
    <property type="molecule type" value="Genomic_DNA"/>
</dbReference>
<reference evidence="2" key="1">
    <citation type="journal article" date="2022" name="Int. J. Mol. Sci.">
        <title>Draft Genome of Tanacetum Coccineum: Genomic Comparison of Closely Related Tanacetum-Family Plants.</title>
        <authorList>
            <person name="Yamashiro T."/>
            <person name="Shiraishi A."/>
            <person name="Nakayama K."/>
            <person name="Satake H."/>
        </authorList>
    </citation>
    <scope>NUCLEOTIDE SEQUENCE</scope>
</reference>
<evidence type="ECO:0000313" key="2">
    <source>
        <dbReference type="EMBL" id="GJS88899.1"/>
    </source>
</evidence>
<protein>
    <submittedName>
        <fullName evidence="2">Uncharacterized protein</fullName>
    </submittedName>
</protein>
<feature type="region of interest" description="Disordered" evidence="1">
    <location>
        <begin position="130"/>
        <end position="168"/>
    </location>
</feature>
<organism evidence="2 3">
    <name type="scientific">Tanacetum coccineum</name>
    <dbReference type="NCBI Taxonomy" id="301880"/>
    <lineage>
        <taxon>Eukaryota</taxon>
        <taxon>Viridiplantae</taxon>
        <taxon>Streptophyta</taxon>
        <taxon>Embryophyta</taxon>
        <taxon>Tracheophyta</taxon>
        <taxon>Spermatophyta</taxon>
        <taxon>Magnoliopsida</taxon>
        <taxon>eudicotyledons</taxon>
        <taxon>Gunneridae</taxon>
        <taxon>Pentapetalae</taxon>
        <taxon>asterids</taxon>
        <taxon>campanulids</taxon>
        <taxon>Asterales</taxon>
        <taxon>Asteraceae</taxon>
        <taxon>Asteroideae</taxon>
        <taxon>Anthemideae</taxon>
        <taxon>Anthemidinae</taxon>
        <taxon>Tanacetum</taxon>
    </lineage>
</organism>
<comment type="caution">
    <text evidence="2">The sequence shown here is derived from an EMBL/GenBank/DDBJ whole genome shotgun (WGS) entry which is preliminary data.</text>
</comment>
<keyword evidence="3" id="KW-1185">Reference proteome</keyword>
<dbReference type="Proteomes" id="UP001151760">
    <property type="component" value="Unassembled WGS sequence"/>
</dbReference>
<reference evidence="2" key="2">
    <citation type="submission" date="2022-01" db="EMBL/GenBank/DDBJ databases">
        <authorList>
            <person name="Yamashiro T."/>
            <person name="Shiraishi A."/>
            <person name="Satake H."/>
            <person name="Nakayama K."/>
        </authorList>
    </citation>
    <scope>NUCLEOTIDE SEQUENCE</scope>
</reference>
<accession>A0ABQ4ZFD1</accession>